<dbReference type="Proteomes" id="UP000054279">
    <property type="component" value="Unassembled WGS sequence"/>
</dbReference>
<dbReference type="EMBL" id="KN837275">
    <property type="protein sequence ID" value="KIJ29807.1"/>
    <property type="molecule type" value="Genomic_DNA"/>
</dbReference>
<proteinExistence type="predicted"/>
<evidence type="ECO:0000256" key="1">
    <source>
        <dbReference type="SAM" id="MobiDB-lite"/>
    </source>
</evidence>
<sequence>MAQEVFFSVLKPGILSSASHVIEPSFAPSTTTTTPKDDRSKRSWNGLLAFILSSSESYILGNNEPQEEVHQSAEERDFTPPNPTGHKKFQMSIPSWDLPSLLASTVHSRMLNKRTRYTLFWITRRHVQHQVTGPGAHLLSLYKSILDHRPVISTSVYITSGSAVGQPNILCYLKLSRVETTPAFNVAFANRFLQILLLDHPIYCNPRKPRQTTASAMQSAGHEDQPGMFHAAFSLRIRRRSTGRSGTIFPSTSSYIRRMQRNERGQKKRISGGRRVKLSVVGSNSDIGMRMSSGLRWRRLHRDVDDNDESLGELDMKMKHPMQSQKPK</sequence>
<evidence type="ECO:0000313" key="2">
    <source>
        <dbReference type="EMBL" id="KIJ29807.1"/>
    </source>
</evidence>
<accession>A0A0C9ULU3</accession>
<name>A0A0C9ULU3_SPHS4</name>
<evidence type="ECO:0000313" key="3">
    <source>
        <dbReference type="Proteomes" id="UP000054279"/>
    </source>
</evidence>
<organism evidence="2 3">
    <name type="scientific">Sphaerobolus stellatus (strain SS14)</name>
    <dbReference type="NCBI Taxonomy" id="990650"/>
    <lineage>
        <taxon>Eukaryota</taxon>
        <taxon>Fungi</taxon>
        <taxon>Dikarya</taxon>
        <taxon>Basidiomycota</taxon>
        <taxon>Agaricomycotina</taxon>
        <taxon>Agaricomycetes</taxon>
        <taxon>Phallomycetidae</taxon>
        <taxon>Geastrales</taxon>
        <taxon>Sphaerobolaceae</taxon>
        <taxon>Sphaerobolus</taxon>
    </lineage>
</organism>
<feature type="region of interest" description="Disordered" evidence="1">
    <location>
        <begin position="64"/>
        <end position="89"/>
    </location>
</feature>
<dbReference type="AlphaFoldDB" id="A0A0C9ULU3"/>
<feature type="region of interest" description="Disordered" evidence="1">
    <location>
        <begin position="308"/>
        <end position="328"/>
    </location>
</feature>
<reference evidence="2 3" key="1">
    <citation type="submission" date="2014-06" db="EMBL/GenBank/DDBJ databases">
        <title>Evolutionary Origins and Diversification of the Mycorrhizal Mutualists.</title>
        <authorList>
            <consortium name="DOE Joint Genome Institute"/>
            <consortium name="Mycorrhizal Genomics Consortium"/>
            <person name="Kohler A."/>
            <person name="Kuo A."/>
            <person name="Nagy L.G."/>
            <person name="Floudas D."/>
            <person name="Copeland A."/>
            <person name="Barry K.W."/>
            <person name="Cichocki N."/>
            <person name="Veneault-Fourrey C."/>
            <person name="LaButti K."/>
            <person name="Lindquist E.A."/>
            <person name="Lipzen A."/>
            <person name="Lundell T."/>
            <person name="Morin E."/>
            <person name="Murat C."/>
            <person name="Riley R."/>
            <person name="Ohm R."/>
            <person name="Sun H."/>
            <person name="Tunlid A."/>
            <person name="Henrissat B."/>
            <person name="Grigoriev I.V."/>
            <person name="Hibbett D.S."/>
            <person name="Martin F."/>
        </authorList>
    </citation>
    <scope>NUCLEOTIDE SEQUENCE [LARGE SCALE GENOMIC DNA]</scope>
    <source>
        <strain evidence="2 3">SS14</strain>
    </source>
</reference>
<protein>
    <submittedName>
        <fullName evidence="2">Uncharacterized protein</fullName>
    </submittedName>
</protein>
<dbReference type="HOGENOM" id="CLU_847777_0_0_1"/>
<feature type="compositionally biased region" description="Basic and acidic residues" evidence="1">
    <location>
        <begin position="67"/>
        <end position="78"/>
    </location>
</feature>
<keyword evidence="3" id="KW-1185">Reference proteome</keyword>
<gene>
    <name evidence="2" type="ORF">M422DRAFT_268762</name>
</gene>